<comment type="subcellular location">
    <subcellularLocation>
        <location evidence="1">Secreted</location>
    </subcellularLocation>
</comment>
<dbReference type="RefSeq" id="XP_035691248.1">
    <property type="nucleotide sequence ID" value="XM_035835355.1"/>
</dbReference>
<dbReference type="AlphaFoldDB" id="A0A9J7LYU4"/>
<dbReference type="InterPro" id="IPR002181">
    <property type="entry name" value="Fibrinogen_a/b/g_C_dom"/>
</dbReference>
<dbReference type="OrthoDB" id="6957205at2759"/>
<proteinExistence type="predicted"/>
<dbReference type="SUPFAM" id="SSF56496">
    <property type="entry name" value="Fibrinogen C-terminal domain-like"/>
    <property type="match status" value="1"/>
</dbReference>
<keyword evidence="3" id="KW-1015">Disulfide bond</keyword>
<dbReference type="GeneID" id="118426096"/>
<dbReference type="PROSITE" id="PS00514">
    <property type="entry name" value="FIBRINOGEN_C_1"/>
    <property type="match status" value="1"/>
</dbReference>
<organism evidence="6 7">
    <name type="scientific">Branchiostoma floridae</name>
    <name type="common">Florida lancelet</name>
    <name type="synonym">Amphioxus</name>
    <dbReference type="NCBI Taxonomy" id="7739"/>
    <lineage>
        <taxon>Eukaryota</taxon>
        <taxon>Metazoa</taxon>
        <taxon>Chordata</taxon>
        <taxon>Cephalochordata</taxon>
        <taxon>Leptocardii</taxon>
        <taxon>Amphioxiformes</taxon>
        <taxon>Branchiostomatidae</taxon>
        <taxon>Branchiostoma</taxon>
    </lineage>
</organism>
<evidence type="ECO:0000256" key="3">
    <source>
        <dbReference type="ARBA" id="ARBA00023157"/>
    </source>
</evidence>
<protein>
    <submittedName>
        <fullName evidence="7">Fibrinogen-like protein 1</fullName>
    </submittedName>
</protein>
<dbReference type="PROSITE" id="PS51406">
    <property type="entry name" value="FIBRINOGEN_C_2"/>
    <property type="match status" value="1"/>
</dbReference>
<dbReference type="SMART" id="SM00186">
    <property type="entry name" value="FBG"/>
    <property type="match status" value="1"/>
</dbReference>
<dbReference type="InterPro" id="IPR020837">
    <property type="entry name" value="Fibrinogen_CS"/>
</dbReference>
<sequence>MDWNNESRYAEYSTFSVSGESDGYRLHISGYSGTAGDCITGWPSNNRQRFSTVDRDLDAWTNNHCSQHHGQAGWWFWSCGHAILNGRYLGNCGNSCTNGQGVLWAKWRGWNYSLKSVSMKIRP</sequence>
<dbReference type="GO" id="GO:0005576">
    <property type="term" value="C:extracellular region"/>
    <property type="evidence" value="ECO:0007669"/>
    <property type="project" value="UniProtKB-SubCell"/>
</dbReference>
<dbReference type="Gene3D" id="3.90.215.10">
    <property type="entry name" value="Gamma Fibrinogen, chain A, domain 1"/>
    <property type="match status" value="1"/>
</dbReference>
<dbReference type="PANTHER" id="PTHR47221">
    <property type="entry name" value="FIBRINOGEN ALPHA CHAIN"/>
    <property type="match status" value="1"/>
</dbReference>
<keyword evidence="2" id="KW-0964">Secreted</keyword>
<feature type="domain" description="Fibrinogen C-terminal" evidence="5">
    <location>
        <begin position="1"/>
        <end position="123"/>
    </location>
</feature>
<evidence type="ECO:0000256" key="1">
    <source>
        <dbReference type="ARBA" id="ARBA00004613"/>
    </source>
</evidence>
<dbReference type="OMA" id="RIEMESW"/>
<gene>
    <name evidence="7" type="primary">LOC118426096</name>
</gene>
<reference evidence="6" key="1">
    <citation type="journal article" date="2020" name="Nat. Ecol. Evol.">
        <title>Deeply conserved synteny resolves early events in vertebrate evolution.</title>
        <authorList>
            <person name="Simakov O."/>
            <person name="Marletaz F."/>
            <person name="Yue J.X."/>
            <person name="O'Connell B."/>
            <person name="Jenkins J."/>
            <person name="Brandt A."/>
            <person name="Calef R."/>
            <person name="Tung C.H."/>
            <person name="Huang T.K."/>
            <person name="Schmutz J."/>
            <person name="Satoh N."/>
            <person name="Yu J.K."/>
            <person name="Putnam N.H."/>
            <person name="Green R.E."/>
            <person name="Rokhsar D.S."/>
        </authorList>
    </citation>
    <scope>NUCLEOTIDE SEQUENCE [LARGE SCALE GENOMIC DNA]</scope>
    <source>
        <strain evidence="6">S238N-H82</strain>
    </source>
</reference>
<dbReference type="Proteomes" id="UP000001554">
    <property type="component" value="Chromosome 11"/>
</dbReference>
<evidence type="ECO:0000256" key="2">
    <source>
        <dbReference type="ARBA" id="ARBA00022525"/>
    </source>
</evidence>
<evidence type="ECO:0000313" key="6">
    <source>
        <dbReference type="Proteomes" id="UP000001554"/>
    </source>
</evidence>
<name>A0A9J7LYU4_BRAFL</name>
<dbReference type="InterPro" id="IPR037579">
    <property type="entry name" value="FIB_ANG-like"/>
</dbReference>
<reference evidence="7" key="2">
    <citation type="submission" date="2025-08" db="UniProtKB">
        <authorList>
            <consortium name="RefSeq"/>
        </authorList>
    </citation>
    <scope>IDENTIFICATION</scope>
    <source>
        <strain evidence="7">S238N-H82</strain>
        <tissue evidence="7">Testes</tissue>
    </source>
</reference>
<dbReference type="KEGG" id="bfo:118426096"/>
<dbReference type="Pfam" id="PF00147">
    <property type="entry name" value="Fibrinogen_C"/>
    <property type="match status" value="1"/>
</dbReference>
<accession>A0A9J7LYU4</accession>
<dbReference type="PANTHER" id="PTHR47221:SF5">
    <property type="entry name" value="FIBRINOGEN C-TERMINAL DOMAIN-CONTAINING PROTEIN"/>
    <property type="match status" value="1"/>
</dbReference>
<dbReference type="InterPro" id="IPR036056">
    <property type="entry name" value="Fibrinogen-like_C"/>
</dbReference>
<keyword evidence="6" id="KW-1185">Reference proteome</keyword>
<evidence type="ECO:0000256" key="4">
    <source>
        <dbReference type="ARBA" id="ARBA00023180"/>
    </source>
</evidence>
<keyword evidence="4" id="KW-0325">Glycoprotein</keyword>
<evidence type="ECO:0000313" key="7">
    <source>
        <dbReference type="RefSeq" id="XP_035691248.1"/>
    </source>
</evidence>
<dbReference type="InterPro" id="IPR014716">
    <property type="entry name" value="Fibrinogen_a/b/g_C_1"/>
</dbReference>
<evidence type="ECO:0000259" key="5">
    <source>
        <dbReference type="PROSITE" id="PS51406"/>
    </source>
</evidence>